<dbReference type="EMBL" id="JAPWDV010000003">
    <property type="protein sequence ID" value="KAJ6216650.1"/>
    <property type="molecule type" value="Genomic_DNA"/>
</dbReference>
<dbReference type="OMA" id="AIAFMHT"/>
<keyword evidence="2 5" id="KW-0547">Nucleotide-binding</keyword>
<dbReference type="PANTHER" id="PTHR24348:SF22">
    <property type="entry name" value="NON-SPECIFIC SERINE_THREONINE PROTEIN KINASE"/>
    <property type="match status" value="1"/>
</dbReference>
<dbReference type="SUPFAM" id="SSF56112">
    <property type="entry name" value="Protein kinase-like (PK-like)"/>
    <property type="match status" value="1"/>
</dbReference>
<proteinExistence type="predicted"/>
<evidence type="ECO:0000256" key="2">
    <source>
        <dbReference type="ARBA" id="ARBA00022741"/>
    </source>
</evidence>
<keyword evidence="1" id="KW-0808">Transferase</keyword>
<dbReference type="GO" id="GO:0000045">
    <property type="term" value="P:autophagosome assembly"/>
    <property type="evidence" value="ECO:0007669"/>
    <property type="project" value="TreeGrafter"/>
</dbReference>
<feature type="domain" description="Protein kinase" evidence="6">
    <location>
        <begin position="24"/>
        <end position="285"/>
    </location>
</feature>
<dbReference type="Gene3D" id="1.10.510.10">
    <property type="entry name" value="Transferase(Phosphotransferase) domain 1"/>
    <property type="match status" value="1"/>
</dbReference>
<dbReference type="GO" id="GO:0005776">
    <property type="term" value="C:autophagosome"/>
    <property type="evidence" value="ECO:0007669"/>
    <property type="project" value="TreeGrafter"/>
</dbReference>
<sequence length="292" mass="33819">MAQVGDEIIKFDPKTQALFNHKGYRIEKKLGAGAFGQVYKAIDKNGQALAVKVMDLSAMSGSFIDKFLPRELSALIMSKHINLINVYEIFRASSKIFIFMEFASNGDIAAYVKKNETVVDSLMCRWFLQICCGLLFLHETLLSSHRDIKLDNMLLDSQYIAKLTDFGFAKVSASTEQRTVVMSRTFCGTCPYKSPQILRRQSYNPFKADVWSMAVSFYIMLHRRFPFHFQERETHLKEIDDYPAFIRSRYRTNLPPVARNLFDEMFQPDEIKRSWIGTVLNNQWLINMAKLQ</sequence>
<evidence type="ECO:0000256" key="5">
    <source>
        <dbReference type="PROSITE-ProRule" id="PRU10141"/>
    </source>
</evidence>
<organism evidence="7 8">
    <name type="scientific">Blomia tropicalis</name>
    <name type="common">Mite</name>
    <dbReference type="NCBI Taxonomy" id="40697"/>
    <lineage>
        <taxon>Eukaryota</taxon>
        <taxon>Metazoa</taxon>
        <taxon>Ecdysozoa</taxon>
        <taxon>Arthropoda</taxon>
        <taxon>Chelicerata</taxon>
        <taxon>Arachnida</taxon>
        <taxon>Acari</taxon>
        <taxon>Acariformes</taxon>
        <taxon>Sarcoptiformes</taxon>
        <taxon>Astigmata</taxon>
        <taxon>Glycyphagoidea</taxon>
        <taxon>Echimyopodidae</taxon>
        <taxon>Blomia</taxon>
    </lineage>
</organism>
<feature type="binding site" evidence="5">
    <location>
        <position position="52"/>
    </location>
    <ligand>
        <name>ATP</name>
        <dbReference type="ChEBI" id="CHEBI:30616"/>
    </ligand>
</feature>
<dbReference type="AlphaFoldDB" id="A0A9Q0M3B6"/>
<dbReference type="GO" id="GO:0016020">
    <property type="term" value="C:membrane"/>
    <property type="evidence" value="ECO:0007669"/>
    <property type="project" value="TreeGrafter"/>
</dbReference>
<protein>
    <recommendedName>
        <fullName evidence="6">Protein kinase domain-containing protein</fullName>
    </recommendedName>
</protein>
<dbReference type="InterPro" id="IPR017441">
    <property type="entry name" value="Protein_kinase_ATP_BS"/>
</dbReference>
<evidence type="ECO:0000256" key="1">
    <source>
        <dbReference type="ARBA" id="ARBA00022679"/>
    </source>
</evidence>
<dbReference type="InterPro" id="IPR000719">
    <property type="entry name" value="Prot_kinase_dom"/>
</dbReference>
<dbReference type="Proteomes" id="UP001142055">
    <property type="component" value="Chromosome 3"/>
</dbReference>
<reference evidence="7" key="1">
    <citation type="submission" date="2022-12" db="EMBL/GenBank/DDBJ databases">
        <title>Genome assemblies of Blomia tropicalis.</title>
        <authorList>
            <person name="Cui Y."/>
        </authorList>
    </citation>
    <scope>NUCLEOTIDE SEQUENCE</scope>
    <source>
        <tissue evidence="7">Adult mites</tissue>
    </source>
</reference>
<keyword evidence="8" id="KW-1185">Reference proteome</keyword>
<dbReference type="GO" id="GO:0005829">
    <property type="term" value="C:cytosol"/>
    <property type="evidence" value="ECO:0007669"/>
    <property type="project" value="TreeGrafter"/>
</dbReference>
<dbReference type="GO" id="GO:0010506">
    <property type="term" value="P:regulation of autophagy"/>
    <property type="evidence" value="ECO:0007669"/>
    <property type="project" value="InterPro"/>
</dbReference>
<gene>
    <name evidence="7" type="ORF">RDWZM_007807</name>
</gene>
<name>A0A9Q0M3B6_BLOTA</name>
<dbReference type="Pfam" id="PF00069">
    <property type="entry name" value="Pkinase"/>
    <property type="match status" value="1"/>
</dbReference>
<dbReference type="PROSITE" id="PS50011">
    <property type="entry name" value="PROTEIN_KINASE_DOM"/>
    <property type="match status" value="1"/>
</dbReference>
<dbReference type="InterPro" id="IPR011009">
    <property type="entry name" value="Kinase-like_dom_sf"/>
</dbReference>
<dbReference type="GO" id="GO:0004674">
    <property type="term" value="F:protein serine/threonine kinase activity"/>
    <property type="evidence" value="ECO:0007669"/>
    <property type="project" value="InterPro"/>
</dbReference>
<dbReference type="PROSITE" id="PS00107">
    <property type="entry name" value="PROTEIN_KINASE_ATP"/>
    <property type="match status" value="1"/>
</dbReference>
<comment type="caution">
    <text evidence="7">The sequence shown here is derived from an EMBL/GenBank/DDBJ whole genome shotgun (WGS) entry which is preliminary data.</text>
</comment>
<accession>A0A9Q0M3B6</accession>
<evidence type="ECO:0000256" key="4">
    <source>
        <dbReference type="ARBA" id="ARBA00022840"/>
    </source>
</evidence>
<dbReference type="SMART" id="SM00220">
    <property type="entry name" value="S_TKc"/>
    <property type="match status" value="1"/>
</dbReference>
<evidence type="ECO:0000256" key="3">
    <source>
        <dbReference type="ARBA" id="ARBA00022777"/>
    </source>
</evidence>
<dbReference type="PANTHER" id="PTHR24348">
    <property type="entry name" value="SERINE/THREONINE-PROTEIN KINASE UNC-51-RELATED"/>
    <property type="match status" value="1"/>
</dbReference>
<dbReference type="InterPro" id="IPR045269">
    <property type="entry name" value="Atg1-like"/>
</dbReference>
<evidence type="ECO:0000313" key="7">
    <source>
        <dbReference type="EMBL" id="KAJ6216650.1"/>
    </source>
</evidence>
<dbReference type="GO" id="GO:0005524">
    <property type="term" value="F:ATP binding"/>
    <property type="evidence" value="ECO:0007669"/>
    <property type="project" value="UniProtKB-UniRule"/>
</dbReference>
<dbReference type="PIRSF" id="PIRSF000654">
    <property type="entry name" value="Integrin-linked_kinase"/>
    <property type="match status" value="1"/>
</dbReference>
<keyword evidence="4 5" id="KW-0067">ATP-binding</keyword>
<evidence type="ECO:0000259" key="6">
    <source>
        <dbReference type="PROSITE" id="PS50011"/>
    </source>
</evidence>
<keyword evidence="3" id="KW-0418">Kinase</keyword>
<dbReference type="GO" id="GO:0000407">
    <property type="term" value="C:phagophore assembly site"/>
    <property type="evidence" value="ECO:0007669"/>
    <property type="project" value="TreeGrafter"/>
</dbReference>
<evidence type="ECO:0000313" key="8">
    <source>
        <dbReference type="Proteomes" id="UP001142055"/>
    </source>
</evidence>